<name>A0A7S2H369_9STRA</name>
<evidence type="ECO:0000256" key="1">
    <source>
        <dbReference type="SAM" id="SignalP"/>
    </source>
</evidence>
<dbReference type="EMBL" id="HBGV01005440">
    <property type="protein sequence ID" value="CAD9479205.1"/>
    <property type="molecule type" value="Transcribed_RNA"/>
</dbReference>
<organism evidence="2">
    <name type="scientific">Helicotheca tamesis</name>
    <dbReference type="NCBI Taxonomy" id="374047"/>
    <lineage>
        <taxon>Eukaryota</taxon>
        <taxon>Sar</taxon>
        <taxon>Stramenopiles</taxon>
        <taxon>Ochrophyta</taxon>
        <taxon>Bacillariophyta</taxon>
        <taxon>Mediophyceae</taxon>
        <taxon>Lithodesmiophycidae</taxon>
        <taxon>Lithodesmiales</taxon>
        <taxon>Lithodesmiaceae</taxon>
        <taxon>Helicotheca</taxon>
    </lineage>
</organism>
<accession>A0A7S2H369</accession>
<protein>
    <submittedName>
        <fullName evidence="2">Uncharacterized protein</fullName>
    </submittedName>
</protein>
<feature type="signal peptide" evidence="1">
    <location>
        <begin position="1"/>
        <end position="20"/>
    </location>
</feature>
<dbReference type="AlphaFoldDB" id="A0A7S2H369"/>
<reference evidence="2" key="1">
    <citation type="submission" date="2021-01" db="EMBL/GenBank/DDBJ databases">
        <authorList>
            <person name="Corre E."/>
            <person name="Pelletier E."/>
            <person name="Niang G."/>
            <person name="Scheremetjew M."/>
            <person name="Finn R."/>
            <person name="Kale V."/>
            <person name="Holt S."/>
            <person name="Cochrane G."/>
            <person name="Meng A."/>
            <person name="Brown T."/>
            <person name="Cohen L."/>
        </authorList>
    </citation>
    <scope>NUCLEOTIDE SEQUENCE</scope>
    <source>
        <strain evidence="2">CCMP826</strain>
    </source>
</reference>
<feature type="chain" id="PRO_5030884435" evidence="1">
    <location>
        <begin position="21"/>
        <end position="177"/>
    </location>
</feature>
<evidence type="ECO:0000313" key="2">
    <source>
        <dbReference type="EMBL" id="CAD9479205.1"/>
    </source>
</evidence>
<proteinExistence type="predicted"/>
<keyword evidence="1" id="KW-0732">Signal</keyword>
<gene>
    <name evidence="2" type="ORF">HTAM1171_LOCUS3253</name>
</gene>
<sequence length="177" mass="19984">MRIFRLSIFVLGTFPVFSEAINPIEHLPSLFGERRKLSNEYPSSKSPRSSKSSSSLDRTCFSCKEQFGGDLPSGLDALNNKILPLVPYTFPEICYWQGPLAKQECFFTDPDADDTAAEIRRTLAEDDIVLQACQCFWILEEGCNVGYTDAREAIYSDHPFCNTADQENIKCKCYVPL</sequence>